<keyword evidence="2" id="KW-0805">Transcription regulation</keyword>
<dbReference type="InterPro" id="IPR014284">
    <property type="entry name" value="RNA_pol_sigma-70_dom"/>
</dbReference>
<keyword evidence="5" id="KW-0804">Transcription</keyword>
<evidence type="ECO:0000313" key="8">
    <source>
        <dbReference type="EMBL" id="KAB7528863.1"/>
    </source>
</evidence>
<dbReference type="Proteomes" id="UP000429785">
    <property type="component" value="Unassembled WGS sequence"/>
</dbReference>
<feature type="domain" description="RNA polymerase sigma factor 70 region 4 type 2" evidence="7">
    <location>
        <begin position="115"/>
        <end position="166"/>
    </location>
</feature>
<dbReference type="InterPro" id="IPR036388">
    <property type="entry name" value="WH-like_DNA-bd_sf"/>
</dbReference>
<dbReference type="Gene3D" id="1.10.1740.10">
    <property type="match status" value="1"/>
</dbReference>
<dbReference type="PANTHER" id="PTHR43133:SF8">
    <property type="entry name" value="RNA POLYMERASE SIGMA FACTOR HI_1459-RELATED"/>
    <property type="match status" value="1"/>
</dbReference>
<dbReference type="GO" id="GO:0003677">
    <property type="term" value="F:DNA binding"/>
    <property type="evidence" value="ECO:0007669"/>
    <property type="project" value="UniProtKB-KW"/>
</dbReference>
<dbReference type="Pfam" id="PF04542">
    <property type="entry name" value="Sigma70_r2"/>
    <property type="match status" value="1"/>
</dbReference>
<reference evidence="8 9" key="1">
    <citation type="submission" date="2019-10" db="EMBL/GenBank/DDBJ databases">
        <title>Muricauda olearia CL-SS4 JCM15563 genome.</title>
        <authorList>
            <person name="Liu L."/>
        </authorList>
    </citation>
    <scope>NUCLEOTIDE SEQUENCE [LARGE SCALE GENOMIC DNA]</scope>
    <source>
        <strain evidence="8 9">CL-SS4</strain>
    </source>
</reference>
<dbReference type="InterPro" id="IPR007627">
    <property type="entry name" value="RNA_pol_sigma70_r2"/>
</dbReference>
<dbReference type="Pfam" id="PF08281">
    <property type="entry name" value="Sigma70_r4_2"/>
    <property type="match status" value="1"/>
</dbReference>
<organism evidence="8 9">
    <name type="scientific">Flagellimonas olearia</name>
    <dbReference type="NCBI Taxonomy" id="552546"/>
    <lineage>
        <taxon>Bacteria</taxon>
        <taxon>Pseudomonadati</taxon>
        <taxon>Bacteroidota</taxon>
        <taxon>Flavobacteriia</taxon>
        <taxon>Flavobacteriales</taxon>
        <taxon>Flavobacteriaceae</taxon>
        <taxon>Flagellimonas</taxon>
    </lineage>
</organism>
<dbReference type="CDD" id="cd06171">
    <property type="entry name" value="Sigma70_r4"/>
    <property type="match status" value="1"/>
</dbReference>
<evidence type="ECO:0000256" key="4">
    <source>
        <dbReference type="ARBA" id="ARBA00023125"/>
    </source>
</evidence>
<keyword evidence="4" id="KW-0238">DNA-binding</keyword>
<dbReference type="SUPFAM" id="SSF88659">
    <property type="entry name" value="Sigma3 and sigma4 domains of RNA polymerase sigma factors"/>
    <property type="match status" value="1"/>
</dbReference>
<feature type="domain" description="RNA polymerase sigma-70 region 2" evidence="6">
    <location>
        <begin position="24"/>
        <end position="89"/>
    </location>
</feature>
<keyword evidence="3" id="KW-0731">Sigma factor</keyword>
<dbReference type="GO" id="GO:0016987">
    <property type="term" value="F:sigma factor activity"/>
    <property type="evidence" value="ECO:0007669"/>
    <property type="project" value="UniProtKB-KW"/>
</dbReference>
<dbReference type="SUPFAM" id="SSF88946">
    <property type="entry name" value="Sigma2 domain of RNA polymerase sigma factors"/>
    <property type="match status" value="1"/>
</dbReference>
<dbReference type="OrthoDB" id="9798255at2"/>
<evidence type="ECO:0000259" key="7">
    <source>
        <dbReference type="Pfam" id="PF08281"/>
    </source>
</evidence>
<comment type="caution">
    <text evidence="8">The sequence shown here is derived from an EMBL/GenBank/DDBJ whole genome shotgun (WGS) entry which is preliminary data.</text>
</comment>
<evidence type="ECO:0000313" key="9">
    <source>
        <dbReference type="Proteomes" id="UP000429785"/>
    </source>
</evidence>
<name>A0A6I1DZU5_9FLAO</name>
<dbReference type="InterPro" id="IPR039425">
    <property type="entry name" value="RNA_pol_sigma-70-like"/>
</dbReference>
<evidence type="ECO:0000259" key="6">
    <source>
        <dbReference type="Pfam" id="PF04542"/>
    </source>
</evidence>
<dbReference type="InterPro" id="IPR013325">
    <property type="entry name" value="RNA_pol_sigma_r2"/>
</dbReference>
<dbReference type="NCBIfam" id="TIGR02937">
    <property type="entry name" value="sigma70-ECF"/>
    <property type="match status" value="1"/>
</dbReference>
<evidence type="ECO:0000256" key="3">
    <source>
        <dbReference type="ARBA" id="ARBA00023082"/>
    </source>
</evidence>
<dbReference type="InterPro" id="IPR013324">
    <property type="entry name" value="RNA_pol_sigma_r3/r4-like"/>
</dbReference>
<dbReference type="GO" id="GO:0006352">
    <property type="term" value="P:DNA-templated transcription initiation"/>
    <property type="evidence" value="ECO:0007669"/>
    <property type="project" value="InterPro"/>
</dbReference>
<evidence type="ECO:0000256" key="5">
    <source>
        <dbReference type="ARBA" id="ARBA00023163"/>
    </source>
</evidence>
<dbReference type="InterPro" id="IPR013249">
    <property type="entry name" value="RNA_pol_sigma70_r4_t2"/>
</dbReference>
<evidence type="ECO:0000256" key="1">
    <source>
        <dbReference type="ARBA" id="ARBA00010641"/>
    </source>
</evidence>
<comment type="similarity">
    <text evidence="1">Belongs to the sigma-70 factor family. ECF subfamily.</text>
</comment>
<gene>
    <name evidence="8" type="ORF">F8C76_13500</name>
</gene>
<dbReference type="Gene3D" id="1.10.10.10">
    <property type="entry name" value="Winged helix-like DNA-binding domain superfamily/Winged helix DNA-binding domain"/>
    <property type="match status" value="1"/>
</dbReference>
<proteinExistence type="inferred from homology"/>
<dbReference type="AlphaFoldDB" id="A0A6I1DZU5"/>
<accession>A0A6I1DZU5</accession>
<evidence type="ECO:0000256" key="2">
    <source>
        <dbReference type="ARBA" id="ARBA00023015"/>
    </source>
</evidence>
<sequence>MKALSDEILMQKVAEGNLDMLKVLFDRHHKHVYNFLYKMSGDSMLSEDLTQDVFYKLIKYRSSYNNGSFVSWLFTIARNSLKSHFSRNHKHHDGLEVLEYKSDKEENEDVEDYSRLQQALNQLDPEDRELVILNRFKEIRYEELAEIMGSTPGAMKTKVCRILKKLKKIYLESL</sequence>
<protein>
    <submittedName>
        <fullName evidence="8">Sigma-70 family RNA polymerase sigma factor</fullName>
    </submittedName>
</protein>
<dbReference type="PANTHER" id="PTHR43133">
    <property type="entry name" value="RNA POLYMERASE ECF-TYPE SIGMA FACTO"/>
    <property type="match status" value="1"/>
</dbReference>
<dbReference type="RefSeq" id="WP_152132241.1">
    <property type="nucleotide sequence ID" value="NZ_WELG01000002.1"/>
</dbReference>
<dbReference type="EMBL" id="WELG01000002">
    <property type="protein sequence ID" value="KAB7528863.1"/>
    <property type="molecule type" value="Genomic_DNA"/>
</dbReference>